<gene>
    <name evidence="3" type="ORF">KO353_07245</name>
</gene>
<feature type="domain" description="RNA-binding S4" evidence="2">
    <location>
        <begin position="16"/>
        <end position="78"/>
    </location>
</feature>
<dbReference type="SMART" id="SM00363">
    <property type="entry name" value="S4"/>
    <property type="match status" value="1"/>
</dbReference>
<dbReference type="GO" id="GO:0003723">
    <property type="term" value="F:RNA binding"/>
    <property type="evidence" value="ECO:0007669"/>
    <property type="project" value="UniProtKB-KW"/>
</dbReference>
<dbReference type="InterPro" id="IPR002942">
    <property type="entry name" value="S4_RNA-bd"/>
</dbReference>
<keyword evidence="1" id="KW-0694">RNA-binding</keyword>
<dbReference type="KEGG" id="elio:KO353_07245"/>
<protein>
    <submittedName>
        <fullName evidence="3">RNA-binding S4 domain-containing protein</fullName>
    </submittedName>
</protein>
<reference evidence="3" key="1">
    <citation type="submission" date="2021-06" db="EMBL/GenBank/DDBJ databases">
        <title>Elioraea tepida, sp. nov., a moderately thermophilic aerobic anoxygenic phototrophic bacterium isolated from an alkaline siliceous hot spring mat community in Yellowstone National Park, WY, USA.</title>
        <authorList>
            <person name="Saini M.K."/>
            <person name="Yoshida S."/>
            <person name="Sebastian A."/>
            <person name="Hirose S."/>
            <person name="Hara E."/>
            <person name="Tamaki H."/>
            <person name="Soulier N.T."/>
            <person name="Albert I."/>
            <person name="Hanada S."/>
            <person name="Bryant D.A."/>
            <person name="Tank M."/>
        </authorList>
    </citation>
    <scope>NUCLEOTIDE SEQUENCE</scope>
    <source>
        <strain evidence="3">MS-P2</strain>
    </source>
</reference>
<sequence length="102" mass="11423">MSREPEDRAGGARAWQRLDHWLWCARFLKSRALAARFAADGKVRINRQPTDKPHARVRPGDVLTFGLGPSVRVIRVLALGDRRGPAAEARLLYEDLDPPGRA</sequence>
<dbReference type="Pfam" id="PF01479">
    <property type="entry name" value="S4"/>
    <property type="match status" value="1"/>
</dbReference>
<name>A0A975U4R0_9PROT</name>
<dbReference type="AlphaFoldDB" id="A0A975U4R0"/>
<proteinExistence type="predicted"/>
<evidence type="ECO:0000259" key="2">
    <source>
        <dbReference type="SMART" id="SM00363"/>
    </source>
</evidence>
<organism evidence="3 4">
    <name type="scientific">Elioraea tepida</name>
    <dbReference type="NCBI Taxonomy" id="2843330"/>
    <lineage>
        <taxon>Bacteria</taxon>
        <taxon>Pseudomonadati</taxon>
        <taxon>Pseudomonadota</taxon>
        <taxon>Alphaproteobacteria</taxon>
        <taxon>Acetobacterales</taxon>
        <taxon>Elioraeaceae</taxon>
        <taxon>Elioraea</taxon>
    </lineage>
</organism>
<evidence type="ECO:0000313" key="3">
    <source>
        <dbReference type="EMBL" id="QXM25977.1"/>
    </source>
</evidence>
<accession>A0A975U4R0</accession>
<dbReference type="EMBL" id="CP076448">
    <property type="protein sequence ID" value="QXM25977.1"/>
    <property type="molecule type" value="Genomic_DNA"/>
</dbReference>
<dbReference type="Proteomes" id="UP000694001">
    <property type="component" value="Chromosome"/>
</dbReference>
<evidence type="ECO:0000313" key="4">
    <source>
        <dbReference type="Proteomes" id="UP000694001"/>
    </source>
</evidence>
<keyword evidence="4" id="KW-1185">Reference proteome</keyword>
<dbReference type="CDD" id="cd00165">
    <property type="entry name" value="S4"/>
    <property type="match status" value="1"/>
</dbReference>
<dbReference type="RefSeq" id="WP_218287028.1">
    <property type="nucleotide sequence ID" value="NZ_CP076448.1"/>
</dbReference>
<evidence type="ECO:0000256" key="1">
    <source>
        <dbReference type="PROSITE-ProRule" id="PRU00182"/>
    </source>
</evidence>
<dbReference type="PROSITE" id="PS50889">
    <property type="entry name" value="S4"/>
    <property type="match status" value="1"/>
</dbReference>